<dbReference type="Gene3D" id="1.10.3730.20">
    <property type="match status" value="1"/>
</dbReference>
<dbReference type="eggNOG" id="COG0697">
    <property type="taxonomic scope" value="Bacteria"/>
</dbReference>
<feature type="transmembrane region" description="Helical" evidence="6">
    <location>
        <begin position="178"/>
        <end position="198"/>
    </location>
</feature>
<feature type="domain" description="EamA" evidence="7">
    <location>
        <begin position="149"/>
        <end position="282"/>
    </location>
</feature>
<dbReference type="PANTHER" id="PTHR32322:SF2">
    <property type="entry name" value="EAMA DOMAIN-CONTAINING PROTEIN"/>
    <property type="match status" value="1"/>
</dbReference>
<dbReference type="InterPro" id="IPR050638">
    <property type="entry name" value="AA-Vitamin_Transporters"/>
</dbReference>
<keyword evidence="5 6" id="KW-0472">Membrane</keyword>
<proteinExistence type="inferred from homology"/>
<keyword evidence="9" id="KW-1185">Reference proteome</keyword>
<dbReference type="InterPro" id="IPR037185">
    <property type="entry name" value="EmrE-like"/>
</dbReference>
<evidence type="ECO:0000256" key="5">
    <source>
        <dbReference type="ARBA" id="ARBA00023136"/>
    </source>
</evidence>
<evidence type="ECO:0000313" key="8">
    <source>
        <dbReference type="EMBL" id="KDA02364.1"/>
    </source>
</evidence>
<sequence>MTSTLLPVAICLMSAVSLAASNVLVKRGGDILTARMVLSIVMALSVLPFAFFVPFPPRETLPFFVISMVVHWFYQFSAIRALHRGDLSLVFPVMRGLGPLATALIASLVLHESLSAWQIVGLVAASASIIVFAMPTGATLDARRLDRAALFWSVMTAAGVGLYAVADARAVREIPTPMTFIVWLFLIDWIGVTTVTLWQRKGAIMKAVRPQIRGGIVAGVLGTFSYGLAIFAYTLTDTAIVTALRETSVVFAAAFGAFLLHEGFGRRRTIAAAVLACGLLLMQAGA</sequence>
<feature type="transmembrane region" description="Helical" evidence="6">
    <location>
        <begin position="239"/>
        <end position="260"/>
    </location>
</feature>
<dbReference type="AlphaFoldDB" id="A0A059G6M1"/>
<comment type="similarity">
    <text evidence="2">Belongs to the EamA transporter family.</text>
</comment>
<feature type="transmembrane region" description="Helical" evidence="6">
    <location>
        <begin position="148"/>
        <end position="166"/>
    </location>
</feature>
<dbReference type="GO" id="GO:0016020">
    <property type="term" value="C:membrane"/>
    <property type="evidence" value="ECO:0007669"/>
    <property type="project" value="UniProtKB-SubCell"/>
</dbReference>
<feature type="transmembrane region" description="Helical" evidence="6">
    <location>
        <begin position="116"/>
        <end position="136"/>
    </location>
</feature>
<keyword evidence="3 6" id="KW-0812">Transmembrane</keyword>
<dbReference type="InterPro" id="IPR000620">
    <property type="entry name" value="EamA_dom"/>
</dbReference>
<gene>
    <name evidence="8" type="ORF">HOC_11408</name>
</gene>
<evidence type="ECO:0000256" key="3">
    <source>
        <dbReference type="ARBA" id="ARBA00022692"/>
    </source>
</evidence>
<feature type="transmembrane region" description="Helical" evidence="6">
    <location>
        <begin position="89"/>
        <end position="110"/>
    </location>
</feature>
<evidence type="ECO:0000256" key="1">
    <source>
        <dbReference type="ARBA" id="ARBA00004141"/>
    </source>
</evidence>
<evidence type="ECO:0000256" key="6">
    <source>
        <dbReference type="SAM" id="Phobius"/>
    </source>
</evidence>
<protein>
    <recommendedName>
        <fullName evidence="7">EamA domain-containing protein</fullName>
    </recommendedName>
</protein>
<organism evidence="8 9">
    <name type="scientific">Hyphomonas oceanitis SCH89</name>
    <dbReference type="NCBI Taxonomy" id="1280953"/>
    <lineage>
        <taxon>Bacteria</taxon>
        <taxon>Pseudomonadati</taxon>
        <taxon>Pseudomonadota</taxon>
        <taxon>Alphaproteobacteria</taxon>
        <taxon>Hyphomonadales</taxon>
        <taxon>Hyphomonadaceae</taxon>
        <taxon>Hyphomonas</taxon>
    </lineage>
</organism>
<dbReference type="STRING" id="1280953.HOC_11408"/>
<evidence type="ECO:0000256" key="2">
    <source>
        <dbReference type="ARBA" id="ARBA00007362"/>
    </source>
</evidence>
<feature type="transmembrane region" description="Helical" evidence="6">
    <location>
        <begin position="6"/>
        <end position="25"/>
    </location>
</feature>
<name>A0A059G6M1_9PROT</name>
<evidence type="ECO:0000313" key="9">
    <source>
        <dbReference type="Proteomes" id="UP000024942"/>
    </source>
</evidence>
<accession>A0A059G6M1</accession>
<feature type="transmembrane region" description="Helical" evidence="6">
    <location>
        <begin position="61"/>
        <end position="82"/>
    </location>
</feature>
<feature type="transmembrane region" description="Helical" evidence="6">
    <location>
        <begin position="37"/>
        <end position="55"/>
    </location>
</feature>
<feature type="domain" description="EamA" evidence="7">
    <location>
        <begin position="10"/>
        <end position="132"/>
    </location>
</feature>
<dbReference type="SUPFAM" id="SSF103481">
    <property type="entry name" value="Multidrug resistance efflux transporter EmrE"/>
    <property type="match status" value="2"/>
</dbReference>
<dbReference type="Proteomes" id="UP000024942">
    <property type="component" value="Unassembled WGS sequence"/>
</dbReference>
<evidence type="ECO:0000256" key="4">
    <source>
        <dbReference type="ARBA" id="ARBA00022989"/>
    </source>
</evidence>
<dbReference type="RefSeq" id="WP_035538573.1">
    <property type="nucleotide sequence ID" value="NZ_ARYL01000015.1"/>
</dbReference>
<dbReference type="Pfam" id="PF00892">
    <property type="entry name" value="EamA"/>
    <property type="match status" value="2"/>
</dbReference>
<reference evidence="8 9" key="1">
    <citation type="journal article" date="2014" name="Antonie Van Leeuwenhoek">
        <title>Hyphomonas beringensis sp. nov. and Hyphomonas chukchiensis sp. nov., isolated from surface seawater of the Bering Sea and Chukchi Sea.</title>
        <authorList>
            <person name="Li C."/>
            <person name="Lai Q."/>
            <person name="Li G."/>
            <person name="Dong C."/>
            <person name="Wang J."/>
            <person name="Liao Y."/>
            <person name="Shao Z."/>
        </authorList>
    </citation>
    <scope>NUCLEOTIDE SEQUENCE [LARGE SCALE GENOMIC DNA]</scope>
    <source>
        <strain evidence="8 9">SCH89</strain>
    </source>
</reference>
<dbReference type="OrthoDB" id="9783707at2"/>
<evidence type="ECO:0000259" key="7">
    <source>
        <dbReference type="Pfam" id="PF00892"/>
    </source>
</evidence>
<dbReference type="PATRIC" id="fig|1280953.3.peg.2301"/>
<feature type="transmembrane region" description="Helical" evidence="6">
    <location>
        <begin position="210"/>
        <end position="233"/>
    </location>
</feature>
<comment type="subcellular location">
    <subcellularLocation>
        <location evidence="1">Membrane</location>
        <topology evidence="1">Multi-pass membrane protein</topology>
    </subcellularLocation>
</comment>
<comment type="caution">
    <text evidence="8">The sequence shown here is derived from an EMBL/GenBank/DDBJ whole genome shotgun (WGS) entry which is preliminary data.</text>
</comment>
<dbReference type="PANTHER" id="PTHR32322">
    <property type="entry name" value="INNER MEMBRANE TRANSPORTER"/>
    <property type="match status" value="1"/>
</dbReference>
<keyword evidence="4 6" id="KW-1133">Transmembrane helix</keyword>
<dbReference type="EMBL" id="ARYL01000015">
    <property type="protein sequence ID" value="KDA02364.1"/>
    <property type="molecule type" value="Genomic_DNA"/>
</dbReference>